<dbReference type="AlphaFoldDB" id="A0A5B1LHZ2"/>
<proteinExistence type="predicted"/>
<keyword evidence="3 6" id="KW-0812">Transmembrane</keyword>
<dbReference type="RefSeq" id="WP_149727698.1">
    <property type="nucleotide sequence ID" value="NZ_VUJV01000002.1"/>
</dbReference>
<evidence type="ECO:0000256" key="4">
    <source>
        <dbReference type="ARBA" id="ARBA00022989"/>
    </source>
</evidence>
<evidence type="ECO:0000256" key="1">
    <source>
        <dbReference type="ARBA" id="ARBA00004651"/>
    </source>
</evidence>
<dbReference type="Pfam" id="PF03706">
    <property type="entry name" value="LPG_synthase_TM"/>
    <property type="match status" value="1"/>
</dbReference>
<evidence type="ECO:0000256" key="3">
    <source>
        <dbReference type="ARBA" id="ARBA00022692"/>
    </source>
</evidence>
<feature type="transmembrane region" description="Helical" evidence="6">
    <location>
        <begin position="171"/>
        <end position="192"/>
    </location>
</feature>
<dbReference type="PANTHER" id="PTHR40277:SF1">
    <property type="entry name" value="BLL5419 PROTEIN"/>
    <property type="match status" value="1"/>
</dbReference>
<reference evidence="7 8" key="1">
    <citation type="submission" date="2019-09" db="EMBL/GenBank/DDBJ databases">
        <title>Nocardioides panacisoli sp. nov., isolated from the soil of a ginseng field.</title>
        <authorList>
            <person name="Cho C."/>
        </authorList>
    </citation>
    <scope>NUCLEOTIDE SEQUENCE [LARGE SCALE GENOMIC DNA]</scope>
    <source>
        <strain evidence="7 8">BN130099</strain>
    </source>
</reference>
<evidence type="ECO:0000256" key="5">
    <source>
        <dbReference type="ARBA" id="ARBA00023136"/>
    </source>
</evidence>
<dbReference type="InterPro" id="IPR022791">
    <property type="entry name" value="L-PG_synthase/AglD"/>
</dbReference>
<comment type="subcellular location">
    <subcellularLocation>
        <location evidence="1">Cell membrane</location>
        <topology evidence="1">Multi-pass membrane protein</topology>
    </subcellularLocation>
</comment>
<name>A0A5B1LHZ2_9ACTN</name>
<feature type="transmembrane region" description="Helical" evidence="6">
    <location>
        <begin position="148"/>
        <end position="166"/>
    </location>
</feature>
<dbReference type="PANTHER" id="PTHR40277">
    <property type="entry name" value="BLL5419 PROTEIN"/>
    <property type="match status" value="1"/>
</dbReference>
<sequence length="281" mass="28536">MSERARRWLRLGGGAAILAFLLVQVGGDPFLDGLRATTPTTIGVALVITAGTTACCAWRWSLLSERLGIELPFRTAFRNYYRSQLINATLPGGVVGDVHRGIDHGRKAGAPARGLGSVVWDRVSGQAVQATMALAALPWLPVGLGDDARWALPVAAVAAAALLVWLGGRVVLASTLAAAGHAVVLVVAARSVGVDLDLAALVALALMVLLASAVPLSLAGWGPREGAAAWLFAEAGLGAATGVSVAVVVGVVSLLATLPGLVTLVGPWTRTAVGEEVGVSA</sequence>
<organism evidence="7 8">
    <name type="scientific">Nocardioides humilatus</name>
    <dbReference type="NCBI Taxonomy" id="2607660"/>
    <lineage>
        <taxon>Bacteria</taxon>
        <taxon>Bacillati</taxon>
        <taxon>Actinomycetota</taxon>
        <taxon>Actinomycetes</taxon>
        <taxon>Propionibacteriales</taxon>
        <taxon>Nocardioidaceae</taxon>
        <taxon>Nocardioides</taxon>
    </lineage>
</organism>
<reference evidence="7 8" key="2">
    <citation type="submission" date="2019-09" db="EMBL/GenBank/DDBJ databases">
        <authorList>
            <person name="Jin C."/>
        </authorList>
    </citation>
    <scope>NUCLEOTIDE SEQUENCE [LARGE SCALE GENOMIC DNA]</scope>
    <source>
        <strain evidence="7 8">BN130099</strain>
    </source>
</reference>
<feature type="transmembrane region" description="Helical" evidence="6">
    <location>
        <begin position="231"/>
        <end position="258"/>
    </location>
</feature>
<feature type="transmembrane region" description="Helical" evidence="6">
    <location>
        <begin position="198"/>
        <end position="219"/>
    </location>
</feature>
<feature type="transmembrane region" description="Helical" evidence="6">
    <location>
        <begin position="43"/>
        <end position="62"/>
    </location>
</feature>
<keyword evidence="8" id="KW-1185">Reference proteome</keyword>
<keyword evidence="5 6" id="KW-0472">Membrane</keyword>
<evidence type="ECO:0000256" key="2">
    <source>
        <dbReference type="ARBA" id="ARBA00022475"/>
    </source>
</evidence>
<dbReference type="Proteomes" id="UP000325003">
    <property type="component" value="Unassembled WGS sequence"/>
</dbReference>
<comment type="caution">
    <text evidence="7">The sequence shown here is derived from an EMBL/GenBank/DDBJ whole genome shotgun (WGS) entry which is preliminary data.</text>
</comment>
<evidence type="ECO:0000313" key="7">
    <source>
        <dbReference type="EMBL" id="KAA1420273.1"/>
    </source>
</evidence>
<dbReference type="EMBL" id="VUJV01000002">
    <property type="protein sequence ID" value="KAA1420273.1"/>
    <property type="molecule type" value="Genomic_DNA"/>
</dbReference>
<evidence type="ECO:0000256" key="6">
    <source>
        <dbReference type="SAM" id="Phobius"/>
    </source>
</evidence>
<gene>
    <name evidence="7" type="ORF">F0U44_07605</name>
</gene>
<protein>
    <submittedName>
        <fullName evidence="7">Flippase-like domain-containing protein</fullName>
    </submittedName>
</protein>
<keyword evidence="4 6" id="KW-1133">Transmembrane helix</keyword>
<accession>A0A5B1LHZ2</accession>
<dbReference type="GO" id="GO:0005886">
    <property type="term" value="C:plasma membrane"/>
    <property type="evidence" value="ECO:0007669"/>
    <property type="project" value="UniProtKB-SubCell"/>
</dbReference>
<evidence type="ECO:0000313" key="8">
    <source>
        <dbReference type="Proteomes" id="UP000325003"/>
    </source>
</evidence>
<keyword evidence="2" id="KW-1003">Cell membrane</keyword>